<gene>
    <name evidence="1" type="ORF">GM51_5235</name>
</gene>
<comment type="caution">
    <text evidence="1">The sequence shown here is derived from an EMBL/GenBank/DDBJ whole genome shotgun (WGS) entry which is preliminary data.</text>
</comment>
<proteinExistence type="predicted"/>
<dbReference type="InterPro" id="IPR027304">
    <property type="entry name" value="Trigger_fact/SurA_dom_sf"/>
</dbReference>
<dbReference type="SUPFAM" id="SSF109998">
    <property type="entry name" value="Triger factor/SurA peptide-binding domain-like"/>
    <property type="match status" value="1"/>
</dbReference>
<protein>
    <recommendedName>
        <fullName evidence="2">SurA N-terminal domain-containing protein</fullName>
    </recommendedName>
</protein>
<reference evidence="1" key="1">
    <citation type="submission" date="2014-06" db="EMBL/GenBank/DDBJ databases">
        <title>Key roles for freshwater Actinobacteria revealed by deep metagenomic sequencing.</title>
        <authorList>
            <person name="Ghai R."/>
            <person name="Mizuno C.M."/>
            <person name="Picazo A."/>
            <person name="Camacho A."/>
            <person name="Rodriguez-Valera F."/>
        </authorList>
    </citation>
    <scope>NUCLEOTIDE SEQUENCE</scope>
</reference>
<accession>A0A094Q806</accession>
<dbReference type="PROSITE" id="PS51257">
    <property type="entry name" value="PROKAR_LIPOPROTEIN"/>
    <property type="match status" value="1"/>
</dbReference>
<sequence length="206" mass="22270">MKLRLVATLVLGVAVLTGCSDSPKLAGSAVVINGKVIPASAVAERVDKVRAQIQVTDPSLISEVPSLIQINQRAVDHFVRASLFEEVVAREGITVTERDVAAYRDEVFAQYAKESVEAQLVSQNAVPADDVEGFMYEVMVQRILMEKLAPGADNQTQFLAMTDYLTALSEELGVELNPRFGKWDPSNLISTPGDETLSVPLPISLG</sequence>
<dbReference type="Gene3D" id="1.10.4030.10">
    <property type="entry name" value="Porin chaperone SurA, peptide-binding domain"/>
    <property type="match status" value="1"/>
</dbReference>
<dbReference type="EMBL" id="JNSL01000022">
    <property type="protein sequence ID" value="KGA20350.1"/>
    <property type="molecule type" value="Genomic_DNA"/>
</dbReference>
<organism evidence="1">
    <name type="scientific">freshwater metagenome</name>
    <dbReference type="NCBI Taxonomy" id="449393"/>
    <lineage>
        <taxon>unclassified sequences</taxon>
        <taxon>metagenomes</taxon>
        <taxon>ecological metagenomes</taxon>
    </lineage>
</organism>
<evidence type="ECO:0000313" key="1">
    <source>
        <dbReference type="EMBL" id="KGA20350.1"/>
    </source>
</evidence>
<evidence type="ECO:0008006" key="2">
    <source>
        <dbReference type="Google" id="ProtNLM"/>
    </source>
</evidence>
<dbReference type="AlphaFoldDB" id="A0A094Q806"/>
<name>A0A094Q806_9ZZZZ</name>